<evidence type="ECO:0000256" key="1">
    <source>
        <dbReference type="SAM" id="Phobius"/>
    </source>
</evidence>
<evidence type="ECO:0000313" key="2">
    <source>
        <dbReference type="EMBL" id="PIT90446.1"/>
    </source>
</evidence>
<feature type="transmembrane region" description="Helical" evidence="1">
    <location>
        <begin position="12"/>
        <end position="34"/>
    </location>
</feature>
<keyword evidence="1" id="KW-0472">Membrane</keyword>
<reference evidence="3" key="1">
    <citation type="submission" date="2017-09" db="EMBL/GenBank/DDBJ databases">
        <title>Depth-based differentiation of microbial function through sediment-hosted aquifers and enrichment of novel symbionts in the deep terrestrial subsurface.</title>
        <authorList>
            <person name="Probst A.J."/>
            <person name="Ladd B."/>
            <person name="Jarett J.K."/>
            <person name="Geller-Mcgrath D.E."/>
            <person name="Sieber C.M.K."/>
            <person name="Emerson J.B."/>
            <person name="Anantharaman K."/>
            <person name="Thomas B.C."/>
            <person name="Malmstrom R."/>
            <person name="Stieglmeier M."/>
            <person name="Klingl A."/>
            <person name="Woyke T."/>
            <person name="Ryan C.M."/>
            <person name="Banfield J.F."/>
        </authorList>
    </citation>
    <scope>NUCLEOTIDE SEQUENCE [LARGE SCALE GENOMIC DNA]</scope>
</reference>
<sequence>MTKLGNNQRGFAIIAIPITLALVGLIGSGVFAGTKHEKEQVIDRDFIRQNDLVEISERLAGYFSEYQIYPLQTSAVCGFEVLEKNFDNLPNDPLIDKGLSYCYWSDGKAYTLRYFKEAGKEEVVVFSK</sequence>
<dbReference type="AlphaFoldDB" id="A0A2M6WCD9"/>
<evidence type="ECO:0008006" key="4">
    <source>
        <dbReference type="Google" id="ProtNLM"/>
    </source>
</evidence>
<comment type="caution">
    <text evidence="2">The sequence shown here is derived from an EMBL/GenBank/DDBJ whole genome shotgun (WGS) entry which is preliminary data.</text>
</comment>
<name>A0A2M6WCD9_9BACT</name>
<dbReference type="EMBL" id="PFBO01000071">
    <property type="protein sequence ID" value="PIT90446.1"/>
    <property type="molecule type" value="Genomic_DNA"/>
</dbReference>
<evidence type="ECO:0000313" key="3">
    <source>
        <dbReference type="Proteomes" id="UP000230543"/>
    </source>
</evidence>
<protein>
    <recommendedName>
        <fullName evidence="4">Type II secretion system protein GspG C-terminal domain-containing protein</fullName>
    </recommendedName>
</protein>
<keyword evidence="1" id="KW-1133">Transmembrane helix</keyword>
<dbReference type="Proteomes" id="UP000230543">
    <property type="component" value="Unassembled WGS sequence"/>
</dbReference>
<keyword evidence="1" id="KW-0812">Transmembrane</keyword>
<gene>
    <name evidence="2" type="ORF">COU22_02110</name>
</gene>
<organism evidence="2 3">
    <name type="scientific">Candidatus Komeilibacteria bacterium CG10_big_fil_rev_8_21_14_0_10_41_13</name>
    <dbReference type="NCBI Taxonomy" id="1974476"/>
    <lineage>
        <taxon>Bacteria</taxon>
        <taxon>Candidatus Komeiliibacteriota</taxon>
    </lineage>
</organism>
<accession>A0A2M6WCD9</accession>
<proteinExistence type="predicted"/>